<evidence type="ECO:0000256" key="1">
    <source>
        <dbReference type="ARBA" id="ARBA00022723"/>
    </source>
</evidence>
<sequence length="346" mass="37163">MEMKQTPIYINCGDPNGIGPEVTLKALLQLPAELRGYNVLAGVYHVLERTNKELGNPLRLRKTASLEEAGDFDYVPVLEPEGAEAFVQHYGKIQADAGAISAGGIKRGVEACLDGEASALVTAPSSKESLHLAGFKFPGQTEMIATLADAEHYIMILTADDLRIGIATTHLPLREVSQAIDSNLVAEKIKVLYETLQKWFGIEDPLVAVTALNPHSSDGGIFGDEEGKSIVPAIKSAQKSGITVAGPFPADTVFNHYERFDCILTMYHDQGMIPIKMKGFGRAVNITGGLPFPRTSPDHGTAFDIAGKFCADPGSMLQAILTAHQFVKHIAAIGSPTDRNKLAKNL</sequence>
<dbReference type="PANTHER" id="PTHR30004:SF6">
    <property type="entry name" value="D-THREONATE 4-PHOSPHATE DEHYDROGENASE"/>
    <property type="match status" value="1"/>
</dbReference>
<evidence type="ECO:0000256" key="2">
    <source>
        <dbReference type="ARBA" id="ARBA00023002"/>
    </source>
</evidence>
<reference evidence="4 5" key="1">
    <citation type="submission" date="2017-06" db="EMBL/GenBank/DDBJ databases">
        <title>Novel microbial phyla capable of carbon fixation and sulfur reduction in deep-sea sediments.</title>
        <authorList>
            <person name="Huang J."/>
            <person name="Baker B."/>
            <person name="Wang Y."/>
        </authorList>
    </citation>
    <scope>NUCLEOTIDE SEQUENCE [LARGE SCALE GENOMIC DNA]</scope>
    <source>
        <strain evidence="4">B3_LCP</strain>
    </source>
</reference>
<comment type="caution">
    <text evidence="4">The sequence shown here is derived from an EMBL/GenBank/DDBJ whole genome shotgun (WGS) entry which is preliminary data.</text>
</comment>
<evidence type="ECO:0000313" key="5">
    <source>
        <dbReference type="Proteomes" id="UP000319619"/>
    </source>
</evidence>
<name>A0A532URP1_UNCL8</name>
<dbReference type="PANTHER" id="PTHR30004">
    <property type="entry name" value="4-HYDROXYTHREONINE-4-PHOSPHATE DEHYDROGENASE"/>
    <property type="match status" value="1"/>
</dbReference>
<keyword evidence="1" id="KW-0479">Metal-binding</keyword>
<evidence type="ECO:0000256" key="3">
    <source>
        <dbReference type="ARBA" id="ARBA00023027"/>
    </source>
</evidence>
<dbReference type="InterPro" id="IPR005255">
    <property type="entry name" value="PdxA_fam"/>
</dbReference>
<dbReference type="GO" id="GO:0016491">
    <property type="term" value="F:oxidoreductase activity"/>
    <property type="evidence" value="ECO:0007669"/>
    <property type="project" value="UniProtKB-KW"/>
</dbReference>
<dbReference type="AlphaFoldDB" id="A0A532URP1"/>
<dbReference type="Pfam" id="PF04166">
    <property type="entry name" value="PdxA"/>
    <property type="match status" value="1"/>
</dbReference>
<dbReference type="EMBL" id="NJBN01000012">
    <property type="protein sequence ID" value="TKJ37604.1"/>
    <property type="molecule type" value="Genomic_DNA"/>
</dbReference>
<dbReference type="SUPFAM" id="SSF53659">
    <property type="entry name" value="Isocitrate/Isopropylmalate dehydrogenase-like"/>
    <property type="match status" value="1"/>
</dbReference>
<dbReference type="GO" id="GO:0046872">
    <property type="term" value="F:metal ion binding"/>
    <property type="evidence" value="ECO:0007669"/>
    <property type="project" value="UniProtKB-KW"/>
</dbReference>
<accession>A0A532URP1</accession>
<keyword evidence="2" id="KW-0560">Oxidoreductase</keyword>
<protein>
    <submittedName>
        <fullName evidence="4">4-hydroxythreonine-4-phosphate dehydrogenase PdxA</fullName>
    </submittedName>
</protein>
<organism evidence="4 5">
    <name type="scientific">candidate division LCP-89 bacterium B3_LCP</name>
    <dbReference type="NCBI Taxonomy" id="2012998"/>
    <lineage>
        <taxon>Bacteria</taxon>
        <taxon>Pseudomonadati</taxon>
        <taxon>Bacteria division LCP-89</taxon>
    </lineage>
</organism>
<keyword evidence="3" id="KW-0520">NAD</keyword>
<proteinExistence type="predicted"/>
<dbReference type="NCBIfam" id="TIGR00557">
    <property type="entry name" value="pdxA"/>
    <property type="match status" value="1"/>
</dbReference>
<dbReference type="Gene3D" id="3.40.718.10">
    <property type="entry name" value="Isopropylmalate Dehydrogenase"/>
    <property type="match status" value="1"/>
</dbReference>
<dbReference type="GO" id="GO:0051287">
    <property type="term" value="F:NAD binding"/>
    <property type="evidence" value="ECO:0007669"/>
    <property type="project" value="InterPro"/>
</dbReference>
<dbReference type="Proteomes" id="UP000319619">
    <property type="component" value="Unassembled WGS sequence"/>
</dbReference>
<gene>
    <name evidence="4" type="primary">pdxA</name>
    <name evidence="4" type="ORF">CEE37_13910</name>
</gene>
<evidence type="ECO:0000313" key="4">
    <source>
        <dbReference type="EMBL" id="TKJ37604.1"/>
    </source>
</evidence>